<evidence type="ECO:0000256" key="1">
    <source>
        <dbReference type="ARBA" id="ARBA00004651"/>
    </source>
</evidence>
<dbReference type="PROSITE" id="PS50893">
    <property type="entry name" value="ABC_TRANSPORTER_2"/>
    <property type="match status" value="1"/>
</dbReference>
<dbReference type="InterPro" id="IPR010132">
    <property type="entry name" value="ATPase_T1SS_HlyB"/>
</dbReference>
<dbReference type="InterPro" id="IPR036640">
    <property type="entry name" value="ABC1_TM_sf"/>
</dbReference>
<dbReference type="PANTHER" id="PTHR24221">
    <property type="entry name" value="ATP-BINDING CASSETTE SUB-FAMILY B"/>
    <property type="match status" value="1"/>
</dbReference>
<feature type="transmembrane region" description="Helical" evidence="9">
    <location>
        <begin position="165"/>
        <end position="187"/>
    </location>
</feature>
<keyword evidence="14" id="KW-1185">Reference proteome</keyword>
<dbReference type="Gene3D" id="3.90.70.10">
    <property type="entry name" value="Cysteine proteinases"/>
    <property type="match status" value="1"/>
</dbReference>
<dbReference type="Gene3D" id="1.20.1560.10">
    <property type="entry name" value="ABC transporter type 1, transmembrane domain"/>
    <property type="match status" value="1"/>
</dbReference>
<dbReference type="SMART" id="SM00382">
    <property type="entry name" value="AAA"/>
    <property type="match status" value="1"/>
</dbReference>
<evidence type="ECO:0000256" key="7">
    <source>
        <dbReference type="ARBA" id="ARBA00022989"/>
    </source>
</evidence>
<feature type="transmembrane region" description="Helical" evidence="9">
    <location>
        <begin position="272"/>
        <end position="297"/>
    </location>
</feature>
<evidence type="ECO:0000256" key="8">
    <source>
        <dbReference type="ARBA" id="ARBA00023136"/>
    </source>
</evidence>
<feature type="transmembrane region" description="Helical" evidence="9">
    <location>
        <begin position="303"/>
        <end position="323"/>
    </location>
</feature>
<dbReference type="RefSeq" id="WP_251938071.1">
    <property type="nucleotide sequence ID" value="NZ_CP098747.1"/>
</dbReference>
<dbReference type="InterPro" id="IPR011527">
    <property type="entry name" value="ABC1_TM_dom"/>
</dbReference>
<evidence type="ECO:0000256" key="6">
    <source>
        <dbReference type="ARBA" id="ARBA00022840"/>
    </source>
</evidence>
<feature type="domain" description="ABC transporter" evidence="10">
    <location>
        <begin position="478"/>
        <end position="713"/>
    </location>
</feature>
<evidence type="ECO:0000259" key="11">
    <source>
        <dbReference type="PROSITE" id="PS50929"/>
    </source>
</evidence>
<protein>
    <submittedName>
        <fullName evidence="13">Type I secretion system permease/ATPase</fullName>
    </submittedName>
</protein>
<dbReference type="Proteomes" id="UP001056291">
    <property type="component" value="Chromosome"/>
</dbReference>
<reference evidence="13" key="1">
    <citation type="submission" date="2022-06" db="EMBL/GenBank/DDBJ databases">
        <title>Sneathiella actinostolidae sp. nov., isolated from a sea anemonein the Western Pacific Ocean.</title>
        <authorList>
            <person name="Wei M.J."/>
        </authorList>
    </citation>
    <scope>NUCLEOTIDE SEQUENCE</scope>
    <source>
        <strain evidence="13">PHK-P5</strain>
    </source>
</reference>
<evidence type="ECO:0000259" key="10">
    <source>
        <dbReference type="PROSITE" id="PS50893"/>
    </source>
</evidence>
<keyword evidence="3" id="KW-1003">Cell membrane</keyword>
<proteinExistence type="predicted"/>
<evidence type="ECO:0000313" key="14">
    <source>
        <dbReference type="Proteomes" id="UP001056291"/>
    </source>
</evidence>
<dbReference type="PROSITE" id="PS50990">
    <property type="entry name" value="PEPTIDASE_C39"/>
    <property type="match status" value="1"/>
</dbReference>
<dbReference type="Pfam" id="PF03412">
    <property type="entry name" value="Peptidase_C39"/>
    <property type="match status" value="1"/>
</dbReference>
<comment type="subcellular location">
    <subcellularLocation>
        <location evidence="1">Cell membrane</location>
        <topology evidence="1">Multi-pass membrane protein</topology>
    </subcellularLocation>
</comment>
<dbReference type="NCBIfam" id="TIGR01846">
    <property type="entry name" value="type_I_sec_HlyB"/>
    <property type="match status" value="1"/>
</dbReference>
<feature type="transmembrane region" description="Helical" evidence="9">
    <location>
        <begin position="199"/>
        <end position="219"/>
    </location>
</feature>
<evidence type="ECO:0000313" key="13">
    <source>
        <dbReference type="EMBL" id="USG63264.1"/>
    </source>
</evidence>
<evidence type="ECO:0000256" key="2">
    <source>
        <dbReference type="ARBA" id="ARBA00022448"/>
    </source>
</evidence>
<dbReference type="Gene3D" id="3.40.50.300">
    <property type="entry name" value="P-loop containing nucleotide triphosphate hydrolases"/>
    <property type="match status" value="1"/>
</dbReference>
<evidence type="ECO:0000256" key="9">
    <source>
        <dbReference type="SAM" id="Phobius"/>
    </source>
</evidence>
<dbReference type="PROSITE" id="PS00211">
    <property type="entry name" value="ABC_TRANSPORTER_1"/>
    <property type="match status" value="1"/>
</dbReference>
<evidence type="ECO:0000256" key="5">
    <source>
        <dbReference type="ARBA" id="ARBA00022741"/>
    </source>
</evidence>
<dbReference type="InterPro" id="IPR027417">
    <property type="entry name" value="P-loop_NTPase"/>
</dbReference>
<dbReference type="InterPro" id="IPR005074">
    <property type="entry name" value="Peptidase_C39"/>
</dbReference>
<gene>
    <name evidence="13" type="ORF">NBZ79_11170</name>
</gene>
<keyword evidence="6" id="KW-0067">ATP-binding</keyword>
<name>A0ABY4W8M1_9PROT</name>
<keyword evidence="8 9" id="KW-0472">Membrane</keyword>
<dbReference type="Pfam" id="PF00664">
    <property type="entry name" value="ABC_membrane"/>
    <property type="match status" value="1"/>
</dbReference>
<dbReference type="InterPro" id="IPR003593">
    <property type="entry name" value="AAA+_ATPase"/>
</dbReference>
<dbReference type="PROSITE" id="PS50929">
    <property type="entry name" value="ABC_TM1F"/>
    <property type="match status" value="1"/>
</dbReference>
<accession>A0ABY4W8M1</accession>
<dbReference type="CDD" id="cd18588">
    <property type="entry name" value="ABC_6TM_CyaB_HlyB_like"/>
    <property type="match status" value="1"/>
</dbReference>
<dbReference type="PANTHER" id="PTHR24221:SF647">
    <property type="entry name" value="BLL6336 PROTEIN"/>
    <property type="match status" value="1"/>
</dbReference>
<evidence type="ECO:0000259" key="12">
    <source>
        <dbReference type="PROSITE" id="PS50990"/>
    </source>
</evidence>
<evidence type="ECO:0000256" key="3">
    <source>
        <dbReference type="ARBA" id="ARBA00022475"/>
    </source>
</evidence>
<dbReference type="InterPro" id="IPR039421">
    <property type="entry name" value="Type_1_exporter"/>
</dbReference>
<dbReference type="InterPro" id="IPR039395">
    <property type="entry name" value="Peptidase_C39-like_A"/>
</dbReference>
<keyword evidence="2" id="KW-0813">Transport</keyword>
<dbReference type="Pfam" id="PF00005">
    <property type="entry name" value="ABC_tran"/>
    <property type="match status" value="1"/>
</dbReference>
<feature type="domain" description="ABC transmembrane type-1" evidence="11">
    <location>
        <begin position="165"/>
        <end position="444"/>
    </location>
</feature>
<sequence>MGAGDAQITGASDTPGLDTGLASLVLMLKFLGIAVDPEQIRHQYSKSGNSLTSNDILRCAKHMDVKARAISTKWKRLSKLHLPAIAENKQGEYVILGKVGDNEVLIQDPLQGRPSTLSRAEFEAAWSGRLILLTTRAREAGENRRFDFTWFIPSVVRFRRLLMEVLIASFFIQLFALITPLFFQVIIDKVLVHKALTTLDVLVFGLIAVTVFEVLLTALRTYVLAHTTNRIDVELGAKLFRHVLALPIAYFQSRRVGLTVARVRELESIREFLTGQALTLVMDLLFAFVFLAVMYYYSPILTYVVLASFPFYLAITLAVTPILRKRLLEKFARGAENQAFLVESVTGVETVKSMAVEPQMQRRWEEQLAGYVGAGFRVNFLANIGSQGIHLVNKVTTALTLWFGAQAVINGDITVGQFIAFNMLANRLTQPILRLSQMWQDFQQVRVSVERLGDIINTPAEPTYRPGRVQLPGIEGRVEFDHVGFRYRHDGPEIVADLSLNVEAGEVIGIVGRSGSGKSTLAKLLQRLYVPERGRVLIDGTDVAMVDPSWLRRQVGVVPQESVLFSRSVRDNIALSDPTIPMERVIAAAKLAGAHDFILELNEGYDSDIEERGLNLSGGQRQRIAIARALVTSPRILIFDEATSALDAESEELIQQNMAHIVKGRTTFIIAHRMSALRIADRIISMENGRIVEDGPPRELLKQKGLFRHLYDKQLGGLEDV</sequence>
<dbReference type="SUPFAM" id="SSF52540">
    <property type="entry name" value="P-loop containing nucleoside triphosphate hydrolases"/>
    <property type="match status" value="1"/>
</dbReference>
<dbReference type="InterPro" id="IPR017871">
    <property type="entry name" value="ABC_transporter-like_CS"/>
</dbReference>
<feature type="domain" description="Peptidase C39" evidence="12">
    <location>
        <begin position="13"/>
        <end position="133"/>
    </location>
</feature>
<evidence type="ECO:0000256" key="4">
    <source>
        <dbReference type="ARBA" id="ARBA00022692"/>
    </source>
</evidence>
<keyword evidence="7 9" id="KW-1133">Transmembrane helix</keyword>
<dbReference type="EMBL" id="CP098747">
    <property type="protein sequence ID" value="USG63264.1"/>
    <property type="molecule type" value="Genomic_DNA"/>
</dbReference>
<keyword evidence="4 9" id="KW-0812">Transmembrane</keyword>
<dbReference type="CDD" id="cd02417">
    <property type="entry name" value="Peptidase_C39_likeA"/>
    <property type="match status" value="1"/>
</dbReference>
<dbReference type="InterPro" id="IPR003439">
    <property type="entry name" value="ABC_transporter-like_ATP-bd"/>
</dbReference>
<organism evidence="13 14">
    <name type="scientific">Sneathiella marina</name>
    <dbReference type="NCBI Taxonomy" id="2950108"/>
    <lineage>
        <taxon>Bacteria</taxon>
        <taxon>Pseudomonadati</taxon>
        <taxon>Pseudomonadota</taxon>
        <taxon>Alphaproteobacteria</taxon>
        <taxon>Sneathiellales</taxon>
        <taxon>Sneathiellaceae</taxon>
        <taxon>Sneathiella</taxon>
    </lineage>
</organism>
<keyword evidence="5" id="KW-0547">Nucleotide-binding</keyword>
<dbReference type="SUPFAM" id="SSF90123">
    <property type="entry name" value="ABC transporter transmembrane region"/>
    <property type="match status" value="1"/>
</dbReference>